<evidence type="ECO:0000256" key="1">
    <source>
        <dbReference type="PROSITE-ProRule" id="PRU00047"/>
    </source>
</evidence>
<feature type="compositionally biased region" description="Polar residues" evidence="2">
    <location>
        <begin position="76"/>
        <end position="87"/>
    </location>
</feature>
<feature type="compositionally biased region" description="Acidic residues" evidence="2">
    <location>
        <begin position="372"/>
        <end position="382"/>
    </location>
</feature>
<dbReference type="AlphaFoldDB" id="A0ABD3HRN7"/>
<comment type="caution">
    <text evidence="4">The sequence shown here is derived from an EMBL/GenBank/DDBJ whole genome shotgun (WGS) entry which is preliminary data.</text>
</comment>
<evidence type="ECO:0000259" key="3">
    <source>
        <dbReference type="PROSITE" id="PS50158"/>
    </source>
</evidence>
<keyword evidence="1" id="KW-0863">Zinc-finger</keyword>
<keyword evidence="1" id="KW-0862">Zinc</keyword>
<feature type="region of interest" description="Disordered" evidence="2">
    <location>
        <begin position="455"/>
        <end position="526"/>
    </location>
</feature>
<keyword evidence="5" id="KW-1185">Reference proteome</keyword>
<dbReference type="Proteomes" id="UP001633002">
    <property type="component" value="Unassembled WGS sequence"/>
</dbReference>
<accession>A0ABD3HRN7</accession>
<dbReference type="Pfam" id="PF00098">
    <property type="entry name" value="zf-CCHC"/>
    <property type="match status" value="1"/>
</dbReference>
<dbReference type="InterPro" id="IPR036875">
    <property type="entry name" value="Znf_CCHC_sf"/>
</dbReference>
<feature type="domain" description="CCHC-type" evidence="3">
    <location>
        <begin position="287"/>
        <end position="302"/>
    </location>
</feature>
<protein>
    <recommendedName>
        <fullName evidence="3">CCHC-type domain-containing protein</fullName>
    </recommendedName>
</protein>
<gene>
    <name evidence="4" type="ORF">R1sor_007851</name>
</gene>
<dbReference type="EMBL" id="JBJQOH010000003">
    <property type="protein sequence ID" value="KAL3694200.1"/>
    <property type="molecule type" value="Genomic_DNA"/>
</dbReference>
<feature type="compositionally biased region" description="Polar residues" evidence="2">
    <location>
        <begin position="354"/>
        <end position="370"/>
    </location>
</feature>
<keyword evidence="1" id="KW-0479">Metal-binding</keyword>
<sequence length="550" mass="60936">MAGSDHVLRADPQWPTLYLFLESFQIGELSDRAKPESSNSTANNVRKELFVDNPSDENEKATDEATYVEDFPPLGNSISTSSKTQADIGNGAGSDWIDPRPPVPVRTNAWTNRSFLAVNRIRRTDNPYLEDVDPEWGKQVPDEKVHKALAELARINPPGDLEGAKYVQWNDEDTATTKIRYDQLRKAAVIANTPESTPTRDEMDRWMHNPEISKLHPMLEHLGNRMLSELVQPTYKTVTKGLNRYVNMRGCVMMTENSDRPSKLVFQLPWGGEAVQDIKYQDLPNTCFKCRRPGHQARSCPSHQDDRVSKAPKDNGDQGSGSETNEAGNATIEATNASPFIPVRHRSGRGQVTEKVTTPTPVNNQNSFDALNTEEDEPEDGSDNSQLQIVVSEPQAVQKEIPTAKPQGAIIDSQPPSEDNLPDPSLFHDSMIVPYVANLGDWAEVSDEYMVEAGPRGTKGRIQADTDHTPERGNVTKRRLTDPRSSNDDPPGSLVPPSGTQPYNVTAVGKSKVRGDAPQIEPDPGERLRDLAQQIRIPQPESSTSWKIGL</sequence>
<dbReference type="SMART" id="SM00343">
    <property type="entry name" value="ZnF_C2HC"/>
    <property type="match status" value="1"/>
</dbReference>
<organism evidence="4 5">
    <name type="scientific">Riccia sorocarpa</name>
    <dbReference type="NCBI Taxonomy" id="122646"/>
    <lineage>
        <taxon>Eukaryota</taxon>
        <taxon>Viridiplantae</taxon>
        <taxon>Streptophyta</taxon>
        <taxon>Embryophyta</taxon>
        <taxon>Marchantiophyta</taxon>
        <taxon>Marchantiopsida</taxon>
        <taxon>Marchantiidae</taxon>
        <taxon>Marchantiales</taxon>
        <taxon>Ricciaceae</taxon>
        <taxon>Riccia</taxon>
    </lineage>
</organism>
<reference evidence="4 5" key="1">
    <citation type="submission" date="2024-09" db="EMBL/GenBank/DDBJ databases">
        <title>Chromosome-scale assembly of Riccia sorocarpa.</title>
        <authorList>
            <person name="Paukszto L."/>
        </authorList>
    </citation>
    <scope>NUCLEOTIDE SEQUENCE [LARGE SCALE GENOMIC DNA]</scope>
    <source>
        <strain evidence="4">LP-2024</strain>
        <tissue evidence="4">Aerial parts of the thallus</tissue>
    </source>
</reference>
<feature type="compositionally biased region" description="Basic and acidic residues" evidence="2">
    <location>
        <begin position="462"/>
        <end position="471"/>
    </location>
</feature>
<feature type="compositionally biased region" description="Basic and acidic residues" evidence="2">
    <location>
        <begin position="303"/>
        <end position="316"/>
    </location>
</feature>
<feature type="compositionally biased region" description="Polar residues" evidence="2">
    <location>
        <begin position="320"/>
        <end position="338"/>
    </location>
</feature>
<proteinExistence type="predicted"/>
<evidence type="ECO:0000313" key="5">
    <source>
        <dbReference type="Proteomes" id="UP001633002"/>
    </source>
</evidence>
<dbReference type="InterPro" id="IPR001878">
    <property type="entry name" value="Znf_CCHC"/>
</dbReference>
<feature type="region of interest" description="Disordered" evidence="2">
    <location>
        <begin position="69"/>
        <end position="100"/>
    </location>
</feature>
<feature type="region of interest" description="Disordered" evidence="2">
    <location>
        <begin position="293"/>
        <end position="385"/>
    </location>
</feature>
<name>A0ABD3HRN7_9MARC</name>
<dbReference type="SUPFAM" id="SSF57756">
    <property type="entry name" value="Retrovirus zinc finger-like domains"/>
    <property type="match status" value="1"/>
</dbReference>
<dbReference type="GO" id="GO:0008270">
    <property type="term" value="F:zinc ion binding"/>
    <property type="evidence" value="ECO:0007669"/>
    <property type="project" value="UniProtKB-KW"/>
</dbReference>
<dbReference type="Gene3D" id="4.10.60.10">
    <property type="entry name" value="Zinc finger, CCHC-type"/>
    <property type="match status" value="1"/>
</dbReference>
<evidence type="ECO:0000313" key="4">
    <source>
        <dbReference type="EMBL" id="KAL3694200.1"/>
    </source>
</evidence>
<evidence type="ECO:0000256" key="2">
    <source>
        <dbReference type="SAM" id="MobiDB-lite"/>
    </source>
</evidence>
<dbReference type="PROSITE" id="PS50158">
    <property type="entry name" value="ZF_CCHC"/>
    <property type="match status" value="1"/>
</dbReference>